<evidence type="ECO:0000256" key="1">
    <source>
        <dbReference type="SAM" id="Phobius"/>
    </source>
</evidence>
<dbReference type="EMBL" id="BPTR01000002">
    <property type="protein sequence ID" value="GJG29094.1"/>
    <property type="molecule type" value="Genomic_DNA"/>
</dbReference>
<proteinExistence type="predicted"/>
<evidence type="ECO:0000313" key="3">
    <source>
        <dbReference type="EMBL" id="GJG29094.1"/>
    </source>
</evidence>
<feature type="transmembrane region" description="Helical" evidence="1">
    <location>
        <begin position="21"/>
        <end position="42"/>
    </location>
</feature>
<feature type="domain" description="OmpA-like" evidence="2">
    <location>
        <begin position="403"/>
        <end position="481"/>
    </location>
</feature>
<keyword evidence="1" id="KW-0472">Membrane</keyword>
<name>A0AA37MMT4_SEGBR</name>
<organism evidence="3 4">
    <name type="scientific">Segatella bryantii</name>
    <name type="common">Prevotella bryantii</name>
    <dbReference type="NCBI Taxonomy" id="77095"/>
    <lineage>
        <taxon>Bacteria</taxon>
        <taxon>Pseudomonadati</taxon>
        <taxon>Bacteroidota</taxon>
        <taxon>Bacteroidia</taxon>
        <taxon>Bacteroidales</taxon>
        <taxon>Prevotellaceae</taxon>
        <taxon>Segatella</taxon>
    </lineage>
</organism>
<accession>A0AA37MMT4</accession>
<dbReference type="InterPro" id="IPR036737">
    <property type="entry name" value="OmpA-like_sf"/>
</dbReference>
<dbReference type="Pfam" id="PF00691">
    <property type="entry name" value="OmpA"/>
    <property type="match status" value="1"/>
</dbReference>
<keyword evidence="1" id="KW-1133">Transmembrane helix</keyword>
<gene>
    <name evidence="3" type="ORF">PRRU23_27940</name>
</gene>
<evidence type="ECO:0000313" key="4">
    <source>
        <dbReference type="Proteomes" id="UP000887043"/>
    </source>
</evidence>
<sequence>MEYDRKKHRFFVPAFENQQQILVRNMFYKTTFIFVLSLASVVQTHASISKSDSLFDMEESGEASLLTPLRPAYLSSVTLGGDWRSNWFLNIQGGTSAFVGSPLGCADLFDRTRPVIQVNVGKWFTPAIGGRIAWQGMEFKDCQLETRKYRYVHADFLYNLTHDFCLNDQGLSRWDVIPFVGVGMIHNKDFQSNGNYGKMCGDTHPFAFSYGIQGRCRMTNRLYLTAEFSGMTTFRSFDAAGASNRFGDNMLNLSAGLSLTLGKPGWKRVIDARPYINQNDRLMEYCNRLKDRHVEDVRIIAEYHKILEIEGLLDIYGDSVEQKGMIASKRLFPKNNYSGLNSLRARMNDKGLNGRSENTQNSMKKSGYNQDERTENAIDGYKHDCLVSMNDSNGCIGAPVYFFFKIGTDELTEPSQLLNIEGIAGIAVKYGLKMKISGAADSATGTEAINCELSTKRAEFIKRLMIERGVDSRNITIHPIGGIDSFSPVTANRNSCVILSF</sequence>
<protein>
    <submittedName>
        <fullName evidence="3">Membrane protein</fullName>
    </submittedName>
</protein>
<reference evidence="3" key="1">
    <citation type="submission" date="2021-08" db="EMBL/GenBank/DDBJ databases">
        <title>Prevotella lacticifex sp. nov., isolated from rumen of cow.</title>
        <authorList>
            <person name="Shinkai T."/>
            <person name="Ikeyama N."/>
            <person name="Kumagai M."/>
            <person name="Ohmori H."/>
            <person name="Sakamoto M."/>
            <person name="Ohkuma M."/>
            <person name="Mitsumori M."/>
        </authorList>
    </citation>
    <scope>NUCLEOTIDE SEQUENCE</scope>
    <source>
        <strain evidence="3">DSM 11371</strain>
    </source>
</reference>
<dbReference type="AlphaFoldDB" id="A0AA37MMT4"/>
<dbReference type="Gene3D" id="3.30.1330.60">
    <property type="entry name" value="OmpA-like domain"/>
    <property type="match status" value="1"/>
</dbReference>
<evidence type="ECO:0000259" key="2">
    <source>
        <dbReference type="Pfam" id="PF00691"/>
    </source>
</evidence>
<comment type="caution">
    <text evidence="3">The sequence shown here is derived from an EMBL/GenBank/DDBJ whole genome shotgun (WGS) entry which is preliminary data.</text>
</comment>
<dbReference type="InterPro" id="IPR006665">
    <property type="entry name" value="OmpA-like"/>
</dbReference>
<keyword evidence="1" id="KW-0812">Transmembrane</keyword>
<dbReference type="SUPFAM" id="SSF103088">
    <property type="entry name" value="OmpA-like"/>
    <property type="match status" value="1"/>
</dbReference>
<dbReference type="Proteomes" id="UP000887043">
    <property type="component" value="Unassembled WGS sequence"/>
</dbReference>